<dbReference type="AlphaFoldDB" id="L7J5T9"/>
<dbReference type="InterPro" id="IPR025870">
    <property type="entry name" value="Glyoxalase-like_dom"/>
</dbReference>
<dbReference type="PANTHER" id="PTHR40265">
    <property type="entry name" value="BLL2707 PROTEIN"/>
    <property type="match status" value="1"/>
</dbReference>
<gene>
    <name evidence="2" type="ORF">OOW_P131scaffold00981g1</name>
</gene>
<protein>
    <recommendedName>
        <fullName evidence="1">Glyoxalase-like domain-containing protein</fullName>
    </recommendedName>
</protein>
<name>L7J5T9_PYRO1</name>
<accession>L7J5T9</accession>
<dbReference type="EMBL" id="JH794729">
    <property type="protein sequence ID" value="ELQ63498.1"/>
    <property type="molecule type" value="Genomic_DNA"/>
</dbReference>
<evidence type="ECO:0000313" key="2">
    <source>
        <dbReference type="EMBL" id="ELQ63498.1"/>
    </source>
</evidence>
<dbReference type="PANTHER" id="PTHR40265:SF1">
    <property type="entry name" value="GLYOXALASE-LIKE DOMAIN-CONTAINING PROTEIN"/>
    <property type="match status" value="1"/>
</dbReference>
<dbReference type="InterPro" id="IPR029068">
    <property type="entry name" value="Glyas_Bleomycin-R_OHBP_Dase"/>
</dbReference>
<reference evidence="2" key="1">
    <citation type="journal article" date="2012" name="PLoS Genet.">
        <title>Comparative analysis of the genomes of two field isolates of the rice blast fungus Magnaporthe oryzae.</title>
        <authorList>
            <person name="Xue M."/>
            <person name="Yang J."/>
            <person name="Li Z."/>
            <person name="Hu S."/>
            <person name="Yao N."/>
            <person name="Dean R.A."/>
            <person name="Zhao W."/>
            <person name="Shen M."/>
            <person name="Zhang H."/>
            <person name="Li C."/>
            <person name="Liu L."/>
            <person name="Cao L."/>
            <person name="Xu X."/>
            <person name="Xing Y."/>
            <person name="Hsiang T."/>
            <person name="Zhang Z."/>
            <person name="Xu J.R."/>
            <person name="Peng Y.L."/>
        </authorList>
    </citation>
    <scope>NUCLEOTIDE SEQUENCE [LARGE SCALE GENOMIC DNA]</scope>
    <source>
        <strain evidence="2">P131</strain>
    </source>
</reference>
<dbReference type="Pfam" id="PF13468">
    <property type="entry name" value="Glyoxalase_3"/>
    <property type="match status" value="1"/>
</dbReference>
<organism>
    <name type="scientific">Pyricularia oryzae (strain P131)</name>
    <name type="common">Rice blast fungus</name>
    <name type="synonym">Magnaporthe oryzae</name>
    <dbReference type="NCBI Taxonomy" id="1143193"/>
    <lineage>
        <taxon>Eukaryota</taxon>
        <taxon>Fungi</taxon>
        <taxon>Dikarya</taxon>
        <taxon>Ascomycota</taxon>
        <taxon>Pezizomycotina</taxon>
        <taxon>Sordariomycetes</taxon>
        <taxon>Sordariomycetidae</taxon>
        <taxon>Magnaporthales</taxon>
        <taxon>Pyriculariaceae</taxon>
        <taxon>Pyricularia</taxon>
    </lineage>
</organism>
<sequence>MAHPTTTTPHQPDPALPLLDHIVILVPPRVLHDLPAWLTDNFTVITGGVHAGGATENKLILLADGVYLELIAFTEGVDRSKRAQHRWGARPEGRIVDWALTLPGTGEEFAKVQDRVRSRATGVVYGDPVPGGRTTPSGTELKWAVADPRAARDGEGSDAPVLSIEAGEAPFWCFDRTPRRLRVPHDVPANVKHPSGAVGLAGVTVFVADAAALEAFKQVYDGIYGEEGSSVGEDEHGGAGYSWNVGVPVADGGRKHSVSLRLTAAGTFVQLSLFSTSREGTAGGVLHGDWRVDFDLVYISHYLLIAEGRYRKMQGREVSRSSHLFYSISGSPSGNVVSQNDEHCSSKFEPCKFCNYYHWYKRANGAGVIWVKFYNT</sequence>
<feature type="domain" description="Glyoxalase-like" evidence="1">
    <location>
        <begin position="19"/>
        <end position="215"/>
    </location>
</feature>
<evidence type="ECO:0000259" key="1">
    <source>
        <dbReference type="Pfam" id="PF13468"/>
    </source>
</evidence>
<dbReference type="Gene3D" id="3.10.180.10">
    <property type="entry name" value="2,3-Dihydroxybiphenyl 1,2-Dioxygenase, domain 1"/>
    <property type="match status" value="1"/>
</dbReference>
<proteinExistence type="predicted"/>